<dbReference type="EMBL" id="BTGD01000001">
    <property type="protein sequence ID" value="GMM53950.1"/>
    <property type="molecule type" value="Genomic_DNA"/>
</dbReference>
<dbReference type="EMBL" id="BTGD01000015">
    <property type="protein sequence ID" value="GMM57709.1"/>
    <property type="molecule type" value="Genomic_DNA"/>
</dbReference>
<dbReference type="CDD" id="cd02019">
    <property type="entry name" value="NK"/>
    <property type="match status" value="1"/>
</dbReference>
<dbReference type="Pfam" id="PF07728">
    <property type="entry name" value="AAA_5"/>
    <property type="match status" value="1"/>
</dbReference>
<keyword evidence="4" id="KW-1185">Reference proteome</keyword>
<organism evidence="3 4">
    <name type="scientific">Maudiozyma humilis</name>
    <name type="common">Sour dough yeast</name>
    <name type="synonym">Kazachstania humilis</name>
    <dbReference type="NCBI Taxonomy" id="51915"/>
    <lineage>
        <taxon>Eukaryota</taxon>
        <taxon>Fungi</taxon>
        <taxon>Dikarya</taxon>
        <taxon>Ascomycota</taxon>
        <taxon>Saccharomycotina</taxon>
        <taxon>Saccharomycetes</taxon>
        <taxon>Saccharomycetales</taxon>
        <taxon>Saccharomycetaceae</taxon>
        <taxon>Maudiozyma</taxon>
    </lineage>
</organism>
<evidence type="ECO:0000313" key="4">
    <source>
        <dbReference type="Proteomes" id="UP001377567"/>
    </source>
</evidence>
<dbReference type="GO" id="GO:0005524">
    <property type="term" value="F:ATP binding"/>
    <property type="evidence" value="ECO:0007669"/>
    <property type="project" value="InterPro"/>
</dbReference>
<comment type="caution">
    <text evidence="3">The sequence shown here is derived from an EMBL/GenBank/DDBJ whole genome shotgun (WGS) entry which is preliminary data.</text>
</comment>
<proteinExistence type="predicted"/>
<dbReference type="Gene3D" id="3.40.50.300">
    <property type="entry name" value="P-loop containing nucleotide triphosphate hydrolases"/>
    <property type="match status" value="1"/>
</dbReference>
<gene>
    <name evidence="2" type="ORF">DAKH74_005660</name>
    <name evidence="3" type="ORF">DAKH74_043250</name>
</gene>
<reference evidence="3" key="2">
    <citation type="submission" date="2023-06" db="EMBL/GenBank/DDBJ databases">
        <authorList>
            <person name="Mure A."/>
            <person name="Hattori Y."/>
        </authorList>
    </citation>
    <scope>NUCLEOTIDE SEQUENCE</scope>
    <source>
        <strain evidence="3">KH-74</strain>
    </source>
</reference>
<evidence type="ECO:0000313" key="2">
    <source>
        <dbReference type="EMBL" id="GMM53950.1"/>
    </source>
</evidence>
<dbReference type="Proteomes" id="UP001377567">
    <property type="component" value="Unassembled WGS sequence"/>
</dbReference>
<accession>A0AAV5S4S1</accession>
<dbReference type="AlphaFoldDB" id="A0AAV5S4S1"/>
<feature type="domain" description="ATPase dynein-related AAA" evidence="1">
    <location>
        <begin position="24"/>
        <end position="49"/>
    </location>
</feature>
<dbReference type="SUPFAM" id="SSF52540">
    <property type="entry name" value="P-loop containing nucleoside triphosphate hydrolases"/>
    <property type="match status" value="2"/>
</dbReference>
<dbReference type="GO" id="GO:0016887">
    <property type="term" value="F:ATP hydrolysis activity"/>
    <property type="evidence" value="ECO:0007669"/>
    <property type="project" value="InterPro"/>
</dbReference>
<dbReference type="InterPro" id="IPR011704">
    <property type="entry name" value="ATPase_dyneun-rel_AAA"/>
</dbReference>
<dbReference type="InterPro" id="IPR027417">
    <property type="entry name" value="P-loop_NTPase"/>
</dbReference>
<evidence type="ECO:0000259" key="1">
    <source>
        <dbReference type="Pfam" id="PF07728"/>
    </source>
</evidence>
<dbReference type="PANTHER" id="PTHR10285">
    <property type="entry name" value="URIDINE KINASE"/>
    <property type="match status" value="1"/>
</dbReference>
<sequence length="344" mass="38653">MTDLTSEVHELLRRHIDTNYRLSIVIVGPPGSGKSTIAERLCDALNQEFHDFVDSHKTSIQLNEGPDDGTKLVDGFQDMPVDMESELKVNDGILPSIVEDVDFQPVRETTKEDASEKTTIIGRGGRPNAIVIKEHSDLGTCKDDGNKVNIAQIVPMDGFHLSRSCLDQFTNPEVAHKRRGSAPTFDSNNFSALCKILAKTSKIPPKRIDSDEVWLKMAHSFYRDMPDILIPTFDHAQKDPAPCNNVISRYTRILIYEGLYLLYDQENWKTIFSTIDDTGAAIFVNVNVPETVLEERVAKRHLKSGLVDTLESGREKFRSNDLLNARDIKAHMISSDLIQDITNM</sequence>
<protein>
    <submittedName>
        <fullName evidence="3">Yfh7 protein</fullName>
    </submittedName>
</protein>
<reference evidence="3 4" key="1">
    <citation type="journal article" date="2023" name="Elife">
        <title>Identification of key yeast species and microbe-microbe interactions impacting larval growth of Drosophila in the wild.</title>
        <authorList>
            <person name="Mure A."/>
            <person name="Sugiura Y."/>
            <person name="Maeda R."/>
            <person name="Honda K."/>
            <person name="Sakurai N."/>
            <person name="Takahashi Y."/>
            <person name="Watada M."/>
            <person name="Katoh T."/>
            <person name="Gotoh A."/>
            <person name="Gotoh Y."/>
            <person name="Taniguchi I."/>
            <person name="Nakamura K."/>
            <person name="Hayashi T."/>
            <person name="Katayama T."/>
            <person name="Uemura T."/>
            <person name="Hattori Y."/>
        </authorList>
    </citation>
    <scope>NUCLEOTIDE SEQUENCE [LARGE SCALE GENOMIC DNA]</scope>
    <source>
        <strain evidence="3 4">KH-74</strain>
    </source>
</reference>
<name>A0AAV5S4S1_MAUHU</name>
<evidence type="ECO:0000313" key="3">
    <source>
        <dbReference type="EMBL" id="GMM57709.1"/>
    </source>
</evidence>